<dbReference type="SMART" id="SM01022">
    <property type="entry name" value="ASCH"/>
    <property type="match status" value="1"/>
</dbReference>
<dbReference type="InterPro" id="IPR009326">
    <property type="entry name" value="DUF984"/>
</dbReference>
<dbReference type="InterPro" id="IPR007374">
    <property type="entry name" value="ASCH_domain"/>
</dbReference>
<dbReference type="AlphaFoldDB" id="A0A448SRE9"/>
<evidence type="ECO:0000259" key="1">
    <source>
        <dbReference type="SMART" id="SM01022"/>
    </source>
</evidence>
<feature type="domain" description="ASCH" evidence="1">
    <location>
        <begin position="17"/>
        <end position="134"/>
    </location>
</feature>
<sequence length="136" mass="15220">MTIIENLKIKYPGAIAWPFGDSAEMADELADLVIKGVKTATCCSLSSFKNEEESPTIGGYSIILNGKGDPVCVIRTIAMRIIRFCDVTDELAKKEGEGDLSLRYWKQGHKQFFQREGSYCDTMELVAEEFELVELL</sequence>
<gene>
    <name evidence="2" type="ORF">NCTC13193_02943</name>
</gene>
<dbReference type="Proteomes" id="UP000270487">
    <property type="component" value="Chromosome"/>
</dbReference>
<dbReference type="PANTHER" id="PTHR39203:SF1">
    <property type="entry name" value="CYTOPLASMIC PROTEIN"/>
    <property type="match status" value="1"/>
</dbReference>
<dbReference type="SUPFAM" id="SSF88697">
    <property type="entry name" value="PUA domain-like"/>
    <property type="match status" value="1"/>
</dbReference>
<dbReference type="Gene3D" id="3.10.400.10">
    <property type="entry name" value="Sulfate adenylyltransferase"/>
    <property type="match status" value="1"/>
</dbReference>
<name>A0A448SRE9_SERFO</name>
<dbReference type="Pfam" id="PF04266">
    <property type="entry name" value="ASCH"/>
    <property type="match status" value="1"/>
</dbReference>
<accession>A0A448SRE9</accession>
<evidence type="ECO:0000313" key="2">
    <source>
        <dbReference type="EMBL" id="VEI70269.1"/>
    </source>
</evidence>
<organism evidence="2 3">
    <name type="scientific">Serratia fonticola</name>
    <dbReference type="NCBI Taxonomy" id="47917"/>
    <lineage>
        <taxon>Bacteria</taxon>
        <taxon>Pseudomonadati</taxon>
        <taxon>Pseudomonadota</taxon>
        <taxon>Gammaproteobacteria</taxon>
        <taxon>Enterobacterales</taxon>
        <taxon>Yersiniaceae</taxon>
        <taxon>Serratia</taxon>
    </lineage>
</organism>
<dbReference type="PANTHER" id="PTHR39203">
    <property type="entry name" value="CYTOPLASMIC PROTEIN-RELATED"/>
    <property type="match status" value="1"/>
</dbReference>
<reference evidence="2 3" key="1">
    <citation type="submission" date="2018-12" db="EMBL/GenBank/DDBJ databases">
        <authorList>
            <consortium name="Pathogen Informatics"/>
        </authorList>
    </citation>
    <scope>NUCLEOTIDE SEQUENCE [LARGE SCALE GENOMIC DNA]</scope>
    <source>
        <strain evidence="2 3">NCTC13193</strain>
    </source>
</reference>
<dbReference type="CDD" id="cd06553">
    <property type="entry name" value="ASCH_Ef3133_like"/>
    <property type="match status" value="1"/>
</dbReference>
<proteinExistence type="predicted"/>
<protein>
    <submittedName>
        <fullName evidence="2">ASCH domain</fullName>
    </submittedName>
</protein>
<evidence type="ECO:0000313" key="3">
    <source>
        <dbReference type="Proteomes" id="UP000270487"/>
    </source>
</evidence>
<dbReference type="RefSeq" id="WP_141132217.1">
    <property type="nucleotide sequence ID" value="NZ_CAMISF010000004.1"/>
</dbReference>
<dbReference type="PIRSF" id="PIRSF021320">
    <property type="entry name" value="DUF984"/>
    <property type="match status" value="1"/>
</dbReference>
<dbReference type="EMBL" id="LR134492">
    <property type="protein sequence ID" value="VEI70269.1"/>
    <property type="molecule type" value="Genomic_DNA"/>
</dbReference>
<dbReference type="InterPro" id="IPR015947">
    <property type="entry name" value="PUA-like_sf"/>
</dbReference>